<dbReference type="InterPro" id="IPR051677">
    <property type="entry name" value="AfsR-DnrI-RedD_regulator"/>
</dbReference>
<keyword evidence="4" id="KW-1133">Transmembrane helix</keyword>
<dbReference type="InterPro" id="IPR036388">
    <property type="entry name" value="WH-like_DNA-bd_sf"/>
</dbReference>
<evidence type="ECO:0000313" key="6">
    <source>
        <dbReference type="EMBL" id="RKF23701.1"/>
    </source>
</evidence>
<comment type="caution">
    <text evidence="6">The sequence shown here is derived from an EMBL/GenBank/DDBJ whole genome shotgun (WGS) entry which is preliminary data.</text>
</comment>
<feature type="region of interest" description="Disordered" evidence="3">
    <location>
        <begin position="131"/>
        <end position="152"/>
    </location>
</feature>
<dbReference type="Gene3D" id="1.10.10.10">
    <property type="entry name" value="Winged helix-like DNA-binding domain superfamily/Winged helix DNA-binding domain"/>
    <property type="match status" value="1"/>
</dbReference>
<name>A0A420ESQ4_9ACTN</name>
<evidence type="ECO:0000259" key="5">
    <source>
        <dbReference type="SMART" id="SM01043"/>
    </source>
</evidence>
<feature type="region of interest" description="Disordered" evidence="3">
    <location>
        <begin position="673"/>
        <end position="697"/>
    </location>
</feature>
<dbReference type="Proteomes" id="UP000285744">
    <property type="component" value="Unassembled WGS sequence"/>
</dbReference>
<proteinExistence type="predicted"/>
<evidence type="ECO:0000256" key="1">
    <source>
        <dbReference type="ARBA" id="ARBA00023015"/>
    </source>
</evidence>
<feature type="domain" description="Bacterial transcriptional activator" evidence="5">
    <location>
        <begin position="549"/>
        <end position="678"/>
    </location>
</feature>
<dbReference type="AlphaFoldDB" id="A0A420ESQ4"/>
<keyword evidence="2" id="KW-0804">Transcription</keyword>
<dbReference type="GO" id="GO:0006355">
    <property type="term" value="P:regulation of DNA-templated transcription"/>
    <property type="evidence" value="ECO:0007669"/>
    <property type="project" value="TreeGrafter"/>
</dbReference>
<dbReference type="Gene3D" id="1.25.40.10">
    <property type="entry name" value="Tetratricopeptide repeat domain"/>
    <property type="match status" value="1"/>
</dbReference>
<accession>A0A420ESQ4</accession>
<dbReference type="SUPFAM" id="SSF48452">
    <property type="entry name" value="TPR-like"/>
    <property type="match status" value="1"/>
</dbReference>
<evidence type="ECO:0000256" key="3">
    <source>
        <dbReference type="SAM" id="MobiDB-lite"/>
    </source>
</evidence>
<dbReference type="PANTHER" id="PTHR35807:SF1">
    <property type="entry name" value="TRANSCRIPTIONAL REGULATOR REDD"/>
    <property type="match status" value="1"/>
</dbReference>
<dbReference type="InterPro" id="IPR005158">
    <property type="entry name" value="BTAD"/>
</dbReference>
<reference evidence="6 7" key="1">
    <citation type="journal article" date="2018" name="Int. J. Syst. Evol. Microbiol.">
        <title>Micromonospora globbae sp. nov., an endophytic actinomycete isolated from roots of Globba winitii C. H. Wright.</title>
        <authorList>
            <person name="Kuncharoen N."/>
            <person name="Pittayakhajonwut P."/>
            <person name="Tanasupawat S."/>
        </authorList>
    </citation>
    <scope>NUCLEOTIDE SEQUENCE [LARGE SCALE GENOMIC DNA]</scope>
    <source>
        <strain evidence="6 7">WPS1-2</strain>
    </source>
</reference>
<evidence type="ECO:0000256" key="4">
    <source>
        <dbReference type="SAM" id="Phobius"/>
    </source>
</evidence>
<sequence>MRWPRQLMSLLIVLGLLAGPPVLLLSLLGPPISGWPTGEQLRAWVQQPLTERTLTAALTIAAWLGWLVLAYTVAVRILARIRATARWLARLPLPTPLQATASGMAGAAVLGVGANAVTIPAPPLPVPVGTLDSPGDSGAAQHEGRAQRDDGIAVPGGWLPREVAEQVNAAAALVWLRRRRAYQPHPPARLGREDPDLAPLPATAAAVQAALADAPAPLAEIAPAAGINTFVGVAGSGVGITGPGALAVGRGLLVTVLLAAHRQPTACLVITRAALTRLLGPHTEPLVERLPQLAVVDTVDEAARLVVSAAPPSRARGESKTREGWTAANAQAPVALIVEDDCDRRDVTPLAEAAARSRGSIVVLGRWPAGPTWQADPSGHLHDPRRPDWPGPRSCVLDQVATADLLTVIAHTHAPPDAAGAHRTPHQPVTTRRVPRQATPHHPLPHAADGRRLELRVLGEPTLLIDGQPLTVRRSAAVQVLVYLAAHRDGADTRRLIDALWPGVPRRSLTGRLYTTLSELRGAVRDACGLNVVDHTDDRYRLNPAQVQVDLWRLHEAIQHAGTAVTNTTVAWQAVIDAYPDELAAGRTWPWLDPIRETLRRHVIDAHVALADTAPDTRRAVELLQAAIRIDPYNADLHTRAVNVLTALGEHHAAHELREGYIRRLTAAGLQPGRPGWVGSDEQEWSSRLPRADAHRA</sequence>
<protein>
    <recommendedName>
        <fullName evidence="5">Bacterial transcriptional activator domain-containing protein</fullName>
    </recommendedName>
</protein>
<dbReference type="GO" id="GO:0003677">
    <property type="term" value="F:DNA binding"/>
    <property type="evidence" value="ECO:0007669"/>
    <property type="project" value="TreeGrafter"/>
</dbReference>
<organism evidence="6 7">
    <name type="scientific">Micromonospora globbae</name>
    <dbReference type="NCBI Taxonomy" id="1894969"/>
    <lineage>
        <taxon>Bacteria</taxon>
        <taxon>Bacillati</taxon>
        <taxon>Actinomycetota</taxon>
        <taxon>Actinomycetes</taxon>
        <taxon>Micromonosporales</taxon>
        <taxon>Micromonosporaceae</taxon>
        <taxon>Micromonospora</taxon>
    </lineage>
</organism>
<evidence type="ECO:0000313" key="7">
    <source>
        <dbReference type="Proteomes" id="UP000285744"/>
    </source>
</evidence>
<dbReference type="PANTHER" id="PTHR35807">
    <property type="entry name" value="TRANSCRIPTIONAL REGULATOR REDD-RELATED"/>
    <property type="match status" value="1"/>
</dbReference>
<dbReference type="InterPro" id="IPR011990">
    <property type="entry name" value="TPR-like_helical_dom_sf"/>
</dbReference>
<feature type="region of interest" description="Disordered" evidence="3">
    <location>
        <begin position="414"/>
        <end position="447"/>
    </location>
</feature>
<evidence type="ECO:0000256" key="2">
    <source>
        <dbReference type="ARBA" id="ARBA00023163"/>
    </source>
</evidence>
<keyword evidence="4" id="KW-0812">Transmembrane</keyword>
<dbReference type="EMBL" id="RAQQ01000036">
    <property type="protein sequence ID" value="RKF23701.1"/>
    <property type="molecule type" value="Genomic_DNA"/>
</dbReference>
<keyword evidence="1" id="KW-0805">Transcription regulation</keyword>
<gene>
    <name evidence="6" type="ORF">D7I43_30155</name>
</gene>
<feature type="transmembrane region" description="Helical" evidence="4">
    <location>
        <begin position="58"/>
        <end position="79"/>
    </location>
</feature>
<feature type="compositionally biased region" description="Basic and acidic residues" evidence="3">
    <location>
        <begin position="142"/>
        <end position="151"/>
    </location>
</feature>
<keyword evidence="4" id="KW-0472">Membrane</keyword>
<dbReference type="SMART" id="SM01043">
    <property type="entry name" value="BTAD"/>
    <property type="match status" value="1"/>
</dbReference>